<dbReference type="Proteomes" id="UP000463700">
    <property type="component" value="Unassembled WGS sequence"/>
</dbReference>
<evidence type="ECO:0000256" key="4">
    <source>
        <dbReference type="ARBA" id="ARBA00023163"/>
    </source>
</evidence>
<accession>A0A6N6WH60</accession>
<dbReference type="RefSeq" id="WP_168435680.1">
    <property type="nucleotide sequence ID" value="NZ_VOSW01000023.1"/>
</dbReference>
<dbReference type="Pfam" id="PF00126">
    <property type="entry name" value="HTH_1"/>
    <property type="match status" value="1"/>
</dbReference>
<evidence type="ECO:0000256" key="1">
    <source>
        <dbReference type="ARBA" id="ARBA00009437"/>
    </source>
</evidence>
<organism evidence="6 7">
    <name type="scientific">Paraburkholderia madseniana</name>
    <dbReference type="NCBI Taxonomy" id="2599607"/>
    <lineage>
        <taxon>Bacteria</taxon>
        <taxon>Pseudomonadati</taxon>
        <taxon>Pseudomonadota</taxon>
        <taxon>Betaproteobacteria</taxon>
        <taxon>Burkholderiales</taxon>
        <taxon>Burkholderiaceae</taxon>
        <taxon>Paraburkholderia</taxon>
    </lineage>
</organism>
<dbReference type="GO" id="GO:0003700">
    <property type="term" value="F:DNA-binding transcription factor activity"/>
    <property type="evidence" value="ECO:0007669"/>
    <property type="project" value="InterPro"/>
</dbReference>
<protein>
    <submittedName>
        <fullName evidence="6">LysR family transcriptional regulator</fullName>
    </submittedName>
</protein>
<comment type="similarity">
    <text evidence="1">Belongs to the LysR transcriptional regulatory family.</text>
</comment>
<dbReference type="SUPFAM" id="SSF53850">
    <property type="entry name" value="Periplasmic binding protein-like II"/>
    <property type="match status" value="1"/>
</dbReference>
<evidence type="ECO:0000313" key="6">
    <source>
        <dbReference type="EMBL" id="KAE8759258.1"/>
    </source>
</evidence>
<dbReference type="PANTHER" id="PTHR30118">
    <property type="entry name" value="HTH-TYPE TRANSCRIPTIONAL REGULATOR LEUO-RELATED"/>
    <property type="match status" value="1"/>
</dbReference>
<keyword evidence="2" id="KW-0805">Transcription regulation</keyword>
<evidence type="ECO:0000313" key="7">
    <source>
        <dbReference type="Proteomes" id="UP000463700"/>
    </source>
</evidence>
<gene>
    <name evidence="6" type="ORF">FSO04_14065</name>
</gene>
<dbReference type="PROSITE" id="PS50931">
    <property type="entry name" value="HTH_LYSR"/>
    <property type="match status" value="1"/>
</dbReference>
<dbReference type="Gene3D" id="1.10.10.10">
    <property type="entry name" value="Winged helix-like DNA-binding domain superfamily/Winged helix DNA-binding domain"/>
    <property type="match status" value="1"/>
</dbReference>
<dbReference type="CDD" id="cd08417">
    <property type="entry name" value="PBP2_Nitroaromatics_like"/>
    <property type="match status" value="1"/>
</dbReference>
<dbReference type="InterPro" id="IPR000847">
    <property type="entry name" value="LysR_HTH_N"/>
</dbReference>
<dbReference type="InterPro" id="IPR036390">
    <property type="entry name" value="WH_DNA-bd_sf"/>
</dbReference>
<dbReference type="SUPFAM" id="SSF46785">
    <property type="entry name" value="Winged helix' DNA-binding domain"/>
    <property type="match status" value="1"/>
</dbReference>
<dbReference type="InterPro" id="IPR050389">
    <property type="entry name" value="LysR-type_TF"/>
</dbReference>
<name>A0A6N6WH60_9BURK</name>
<proteinExistence type="inferred from homology"/>
<reference evidence="6 7" key="1">
    <citation type="journal article" date="2020" name="Int. J. Syst. Evol. Microbiol.">
        <title>Paraburkholderia madseniana sp. nov., a phenolic acid-degrading bacterium isolated from acidic forest soil.</title>
        <authorList>
            <person name="Wilhelm R.C."/>
            <person name="Murphy S.J.L."/>
            <person name="Feriancek N.M."/>
            <person name="Karasz D.C."/>
            <person name="DeRito C.M."/>
            <person name="Newman J.D."/>
            <person name="Buckley D.H."/>
        </authorList>
    </citation>
    <scope>NUCLEOTIDE SEQUENCE [LARGE SCALE GENOMIC DNA]</scope>
    <source>
        <strain evidence="6 7">RP11</strain>
    </source>
</reference>
<evidence type="ECO:0000256" key="3">
    <source>
        <dbReference type="ARBA" id="ARBA00023125"/>
    </source>
</evidence>
<dbReference type="AlphaFoldDB" id="A0A6N6WH60"/>
<feature type="domain" description="HTH lysR-type" evidence="5">
    <location>
        <begin position="6"/>
        <end position="63"/>
    </location>
</feature>
<dbReference type="GO" id="GO:0003677">
    <property type="term" value="F:DNA binding"/>
    <property type="evidence" value="ECO:0007669"/>
    <property type="project" value="UniProtKB-KW"/>
</dbReference>
<keyword evidence="4" id="KW-0804">Transcription</keyword>
<dbReference type="EMBL" id="VOSW01000023">
    <property type="protein sequence ID" value="KAE8759258.1"/>
    <property type="molecule type" value="Genomic_DNA"/>
</dbReference>
<sequence length="316" mass="35477">MHLGGLDLNLLLALDALLSEKNVTRAAERMNISQPGMSAALQKLRWHFSDPLLEKVGRRLELTPRARTLAQPVKNILFEIRTLTNGAEDFDPAKAQRIFRVCASTYCSDLLAIPVIRYLGKVAPQVSVQFDDLFSDTFARLVDGQIDIAIAIPQRLLMEPVNLNGPLSSADLFSDRLVLAVANDNSAVGNTISFDELCELPYVETRFAGQTVSISEQALRRQPKQPRVRAWFPNFQLTLDAVAQTGVIATAPEKLIAMRGAQRVRTLPLPFEVPDFEEHVYWHPRNDHDAGHRWFRAVLQSAAQELQAGRQRLEYE</sequence>
<dbReference type="InterPro" id="IPR037402">
    <property type="entry name" value="YidZ_PBP2"/>
</dbReference>
<dbReference type="PANTHER" id="PTHR30118:SF15">
    <property type="entry name" value="TRANSCRIPTIONAL REGULATORY PROTEIN"/>
    <property type="match status" value="1"/>
</dbReference>
<evidence type="ECO:0000256" key="2">
    <source>
        <dbReference type="ARBA" id="ARBA00023015"/>
    </source>
</evidence>
<keyword evidence="3" id="KW-0238">DNA-binding</keyword>
<dbReference type="Pfam" id="PF03466">
    <property type="entry name" value="LysR_substrate"/>
    <property type="match status" value="1"/>
</dbReference>
<evidence type="ECO:0000259" key="5">
    <source>
        <dbReference type="PROSITE" id="PS50931"/>
    </source>
</evidence>
<dbReference type="InterPro" id="IPR005119">
    <property type="entry name" value="LysR_subst-bd"/>
</dbReference>
<dbReference type="Gene3D" id="3.40.190.10">
    <property type="entry name" value="Periplasmic binding protein-like II"/>
    <property type="match status" value="2"/>
</dbReference>
<dbReference type="InterPro" id="IPR036388">
    <property type="entry name" value="WH-like_DNA-bd_sf"/>
</dbReference>
<comment type="caution">
    <text evidence="6">The sequence shown here is derived from an EMBL/GenBank/DDBJ whole genome shotgun (WGS) entry which is preliminary data.</text>
</comment>